<evidence type="ECO:0000313" key="1">
    <source>
        <dbReference type="EMBL" id="KAG5620422.1"/>
    </source>
</evidence>
<accession>A0A9J6A6Y6</accession>
<dbReference type="Proteomes" id="UP000824120">
    <property type="component" value="Chromosome 2"/>
</dbReference>
<dbReference type="EMBL" id="JACXVP010000002">
    <property type="protein sequence ID" value="KAG5620422.1"/>
    <property type="molecule type" value="Genomic_DNA"/>
</dbReference>
<protein>
    <submittedName>
        <fullName evidence="1">Uncharacterized protein</fullName>
    </submittedName>
</protein>
<evidence type="ECO:0000313" key="2">
    <source>
        <dbReference type="Proteomes" id="UP000824120"/>
    </source>
</evidence>
<name>A0A9J6A6Y6_SOLCO</name>
<comment type="caution">
    <text evidence="1">The sequence shown here is derived from an EMBL/GenBank/DDBJ whole genome shotgun (WGS) entry which is preliminary data.</text>
</comment>
<gene>
    <name evidence="1" type="ORF">H5410_005640</name>
</gene>
<proteinExistence type="predicted"/>
<organism evidence="1 2">
    <name type="scientific">Solanum commersonii</name>
    <name type="common">Commerson's wild potato</name>
    <name type="synonym">Commerson's nightshade</name>
    <dbReference type="NCBI Taxonomy" id="4109"/>
    <lineage>
        <taxon>Eukaryota</taxon>
        <taxon>Viridiplantae</taxon>
        <taxon>Streptophyta</taxon>
        <taxon>Embryophyta</taxon>
        <taxon>Tracheophyta</taxon>
        <taxon>Spermatophyta</taxon>
        <taxon>Magnoliopsida</taxon>
        <taxon>eudicotyledons</taxon>
        <taxon>Gunneridae</taxon>
        <taxon>Pentapetalae</taxon>
        <taxon>asterids</taxon>
        <taxon>lamiids</taxon>
        <taxon>Solanales</taxon>
        <taxon>Solanaceae</taxon>
        <taxon>Solanoideae</taxon>
        <taxon>Solaneae</taxon>
        <taxon>Solanum</taxon>
    </lineage>
</organism>
<sequence length="166" mass="18617">VKKCAAKNHSAQLVGIADPLGDPPFEYCITESFGESPTASLSRRLNFILQSLAHWNVRRNHSHSATRLMVKKYVSNSAAQDSIMNAHKKTQLTHARINCALKDSSCDSPLPKNLKLTILASNASSSSTKVFKCPHTKNDSIFTQWFNHLKFRIKINTYTHKDKHNA</sequence>
<feature type="non-terminal residue" evidence="1">
    <location>
        <position position="1"/>
    </location>
</feature>
<keyword evidence="2" id="KW-1185">Reference proteome</keyword>
<dbReference type="AlphaFoldDB" id="A0A9J6A6Y6"/>
<reference evidence="1 2" key="1">
    <citation type="submission" date="2020-09" db="EMBL/GenBank/DDBJ databases">
        <title>De no assembly of potato wild relative species, Solanum commersonii.</title>
        <authorList>
            <person name="Cho K."/>
        </authorList>
    </citation>
    <scope>NUCLEOTIDE SEQUENCE [LARGE SCALE GENOMIC DNA]</scope>
    <source>
        <strain evidence="1">LZ3.2</strain>
        <tissue evidence="1">Leaf</tissue>
    </source>
</reference>